<reference evidence="6 7" key="2">
    <citation type="submission" date="2007-09" db="EMBL/GenBank/DDBJ databases">
        <title>Draft genome sequence of Clostridium bolteae (ATCC BAA-613).</title>
        <authorList>
            <person name="Sudarsanam P."/>
            <person name="Ley R."/>
            <person name="Guruge J."/>
            <person name="Turnbaugh P.J."/>
            <person name="Mahowald M."/>
            <person name="Liep D."/>
            <person name="Gordon J."/>
        </authorList>
    </citation>
    <scope>NUCLEOTIDE SEQUENCE [LARGE SCALE GENOMIC DNA]</scope>
    <source>
        <strain evidence="7">ATCC BAA-613 / DSM 15670 / CCUG 46953 / JCM 12243 / WAL 16351</strain>
    </source>
</reference>
<keyword evidence="2" id="KW-0328">Glycosyltransferase</keyword>
<gene>
    <name evidence="6" type="ORF">CLOBOL_03340</name>
</gene>
<reference evidence="6 7" key="1">
    <citation type="submission" date="2007-08" db="EMBL/GenBank/DDBJ databases">
        <authorList>
            <person name="Fulton L."/>
            <person name="Clifton S."/>
            <person name="Fulton B."/>
            <person name="Xu J."/>
            <person name="Minx P."/>
            <person name="Pepin K.H."/>
            <person name="Johnson M."/>
            <person name="Thiruvilangam P."/>
            <person name="Bhonagiri V."/>
            <person name="Nash W.E."/>
            <person name="Mardis E.R."/>
            <person name="Wilson R.K."/>
        </authorList>
    </citation>
    <scope>NUCLEOTIDE SEQUENCE [LARGE SCALE GENOMIC DNA]</scope>
    <source>
        <strain evidence="7">ATCC BAA-613 / DSM 15670 / CCUG 46953 / JCM 12243 / WAL 16351</strain>
    </source>
</reference>
<comment type="caution">
    <text evidence="6">The sequence shown here is derived from an EMBL/GenBank/DDBJ whole genome shotgun (WGS) entry which is preliminary data.</text>
</comment>
<keyword evidence="3" id="KW-0808">Transferase</keyword>
<keyword evidence="4" id="KW-0472">Membrane</keyword>
<dbReference type="PaxDb" id="411902-CLOBOL_03340"/>
<evidence type="ECO:0000256" key="4">
    <source>
        <dbReference type="ARBA" id="ARBA00023136"/>
    </source>
</evidence>
<dbReference type="HOGENOM" id="CLU_2435609_0_0_9"/>
<evidence type="ECO:0000313" key="7">
    <source>
        <dbReference type="Proteomes" id="UP000005396"/>
    </source>
</evidence>
<organism evidence="6 7">
    <name type="scientific">Enterocloster bolteae (strain ATCC BAA-613 / DSM 15670 / CCUG 46953 / JCM 12243 / WAL 16351)</name>
    <name type="common">Clostridium bolteae</name>
    <dbReference type="NCBI Taxonomy" id="411902"/>
    <lineage>
        <taxon>Bacteria</taxon>
        <taxon>Bacillati</taxon>
        <taxon>Bacillota</taxon>
        <taxon>Clostridia</taxon>
        <taxon>Lachnospirales</taxon>
        <taxon>Lachnospiraceae</taxon>
        <taxon>Enterocloster</taxon>
    </lineage>
</organism>
<dbReference type="RefSeq" id="WP_007037017.1">
    <property type="nucleotide sequence ID" value="NZ_DS480686.1"/>
</dbReference>
<evidence type="ECO:0000256" key="1">
    <source>
        <dbReference type="ARBA" id="ARBA00004606"/>
    </source>
</evidence>
<dbReference type="GO" id="GO:0016757">
    <property type="term" value="F:glycosyltransferase activity"/>
    <property type="evidence" value="ECO:0007669"/>
    <property type="project" value="UniProtKB-KW"/>
</dbReference>
<comment type="subcellular location">
    <subcellularLocation>
        <location evidence="1">Membrane</location>
        <topology evidence="1">Single-pass type II membrane protein</topology>
    </subcellularLocation>
</comment>
<proteinExistence type="predicted"/>
<evidence type="ECO:0000313" key="6">
    <source>
        <dbReference type="EMBL" id="EDP16572.1"/>
    </source>
</evidence>
<evidence type="ECO:0000256" key="5">
    <source>
        <dbReference type="ARBA" id="ARBA00023180"/>
    </source>
</evidence>
<keyword evidence="5" id="KW-0325">Glycoprotein</keyword>
<sequence length="90" mass="10094">MDKKNQVYDAGMVTSHIKESAVYHVERTCVTWGGGVNAELLLLKKAVSVGSYQHYHLLSGADLPIKTQEQIVSFFEANKDKENIPIYILL</sequence>
<name>A8RSJ1_ENTBW</name>
<dbReference type="Pfam" id="PF02485">
    <property type="entry name" value="Branch"/>
    <property type="match status" value="1"/>
</dbReference>
<dbReference type="EMBL" id="ABCC02000029">
    <property type="protein sequence ID" value="EDP16572.1"/>
    <property type="molecule type" value="Genomic_DNA"/>
</dbReference>
<evidence type="ECO:0000256" key="3">
    <source>
        <dbReference type="ARBA" id="ARBA00022679"/>
    </source>
</evidence>
<dbReference type="InterPro" id="IPR003406">
    <property type="entry name" value="Glyco_trans_14"/>
</dbReference>
<protein>
    <submittedName>
        <fullName evidence="6">Uncharacterized protein</fullName>
    </submittedName>
</protein>
<dbReference type="AlphaFoldDB" id="A8RSJ1"/>
<accession>A8RSJ1</accession>
<dbReference type="GO" id="GO:0016020">
    <property type="term" value="C:membrane"/>
    <property type="evidence" value="ECO:0007669"/>
    <property type="project" value="UniProtKB-SubCell"/>
</dbReference>
<evidence type="ECO:0000256" key="2">
    <source>
        <dbReference type="ARBA" id="ARBA00022676"/>
    </source>
</evidence>
<dbReference type="Proteomes" id="UP000005396">
    <property type="component" value="Unassembled WGS sequence"/>
</dbReference>